<feature type="region of interest" description="Disordered" evidence="8">
    <location>
        <begin position="85"/>
        <end position="155"/>
    </location>
</feature>
<feature type="compositionally biased region" description="Acidic residues" evidence="8">
    <location>
        <begin position="412"/>
        <end position="427"/>
    </location>
</feature>
<dbReference type="GO" id="GO:0031261">
    <property type="term" value="C:DNA replication preinitiation complex"/>
    <property type="evidence" value="ECO:0007669"/>
    <property type="project" value="TreeGrafter"/>
</dbReference>
<feature type="region of interest" description="Disordered" evidence="8">
    <location>
        <begin position="256"/>
        <end position="293"/>
    </location>
</feature>
<evidence type="ECO:0000313" key="9">
    <source>
        <dbReference type="EMBL" id="QPG74696.1"/>
    </source>
</evidence>
<sequence length="470" mass="54223">MASMASVHDGARDKLDNYLKSLKGEIKTWEIQNDGKTLSWNIIEAKNPNMARKYKKYAKLKRLLKKSDSGDVDLEAVFHKWGESYKSEKREKGHKHRHGQKQKQKQKHSRGVPMTPTRQIKSIEKEEKVELTEDVEDDPIKGAGDSEIDELGPTPQLNGRVLGIFDIQLRQQQSPVDDSPTKKVTVMSPKAESGISSSFKTPTKIEKPSMFRTPINSCRKRLQFEAKMDETPQYLREVAQKVSILDYDGILSDLSDFSDVESDSDLSDDSNVNSMKYDSSENPHVSPATQRLIEPSPIIRKHYKKSLYAMNEELKGLKNSLEKWREESIQEDSGFGGELEPKKEEILEEVVVPVDRIAKYRNKVKTIKRTTRRVKMKTQGPENVEDELEGEDLQQKMKELANAGNRVKEKEVEQEDNDEKDEDEENTPQEVYVRKRIRTPPKKRKVNPLSTNFVRLKINQHHGGWKRRRQ</sequence>
<evidence type="ECO:0000256" key="7">
    <source>
        <dbReference type="RuleBase" id="RU367067"/>
    </source>
</evidence>
<dbReference type="KEGG" id="bnn:FOA43_002029"/>
<dbReference type="InterPro" id="IPR040203">
    <property type="entry name" value="Sld2"/>
</dbReference>
<organism evidence="9 10">
    <name type="scientific">Eeniella nana</name>
    <name type="common">Yeast</name>
    <name type="synonym">Brettanomyces nanus</name>
    <dbReference type="NCBI Taxonomy" id="13502"/>
    <lineage>
        <taxon>Eukaryota</taxon>
        <taxon>Fungi</taxon>
        <taxon>Dikarya</taxon>
        <taxon>Ascomycota</taxon>
        <taxon>Saccharomycotina</taxon>
        <taxon>Pichiomycetes</taxon>
        <taxon>Pichiales</taxon>
        <taxon>Pichiaceae</taxon>
        <taxon>Brettanomyces</taxon>
    </lineage>
</organism>
<dbReference type="PANTHER" id="PTHR28124">
    <property type="entry name" value="DNA REPLICATION REGULATOR SLD2"/>
    <property type="match status" value="1"/>
</dbReference>
<proteinExistence type="inferred from homology"/>
<dbReference type="InterPro" id="IPR021110">
    <property type="entry name" value="DNA_rep_checkpnt_protein"/>
</dbReference>
<feature type="region of interest" description="Disordered" evidence="8">
    <location>
        <begin position="372"/>
        <end position="450"/>
    </location>
</feature>
<protein>
    <recommendedName>
        <fullName evidence="3 7">DNA replication regulator SLD2</fullName>
    </recommendedName>
</protein>
<dbReference type="GO" id="GO:0003688">
    <property type="term" value="F:DNA replication origin binding"/>
    <property type="evidence" value="ECO:0007669"/>
    <property type="project" value="TreeGrafter"/>
</dbReference>
<dbReference type="AlphaFoldDB" id="A0A875RZV6"/>
<feature type="compositionally biased region" description="Basic residues" evidence="8">
    <location>
        <begin position="92"/>
        <end position="110"/>
    </location>
</feature>
<feature type="region of interest" description="Disordered" evidence="8">
    <location>
        <begin position="172"/>
        <end position="212"/>
    </location>
</feature>
<evidence type="ECO:0000256" key="3">
    <source>
        <dbReference type="ARBA" id="ARBA00018363"/>
    </source>
</evidence>
<evidence type="ECO:0000313" key="10">
    <source>
        <dbReference type="Proteomes" id="UP000662931"/>
    </source>
</evidence>
<dbReference type="EMBL" id="CP064813">
    <property type="protein sequence ID" value="QPG74696.1"/>
    <property type="molecule type" value="Genomic_DNA"/>
</dbReference>
<comment type="function">
    <text evidence="7">Has a role in the initiation of DNA replication. Required at S-phase checkpoint.</text>
</comment>
<dbReference type="OrthoDB" id="3998093at2759"/>
<dbReference type="GO" id="GO:0003697">
    <property type="term" value="F:single-stranded DNA binding"/>
    <property type="evidence" value="ECO:0007669"/>
    <property type="project" value="TreeGrafter"/>
</dbReference>
<evidence type="ECO:0000256" key="2">
    <source>
        <dbReference type="ARBA" id="ARBA00007276"/>
    </source>
</evidence>
<keyword evidence="10" id="KW-1185">Reference proteome</keyword>
<dbReference type="RefSeq" id="XP_038778261.1">
    <property type="nucleotide sequence ID" value="XM_038922333.1"/>
</dbReference>
<dbReference type="PANTHER" id="PTHR28124:SF1">
    <property type="entry name" value="DNA REPLICATION REGULATOR SLD2"/>
    <property type="match status" value="1"/>
</dbReference>
<dbReference type="Pfam" id="PF11719">
    <property type="entry name" value="Drc1-Sld2"/>
    <property type="match status" value="1"/>
</dbReference>
<feature type="compositionally biased region" description="Acidic residues" evidence="8">
    <location>
        <begin position="256"/>
        <end position="268"/>
    </location>
</feature>
<comment type="similarity">
    <text evidence="2 7">Belongs to the SLD2 family.</text>
</comment>
<feature type="compositionally biased region" description="Basic and acidic residues" evidence="8">
    <location>
        <begin position="121"/>
        <end position="131"/>
    </location>
</feature>
<evidence type="ECO:0000256" key="4">
    <source>
        <dbReference type="ARBA" id="ARBA00022705"/>
    </source>
</evidence>
<dbReference type="Proteomes" id="UP000662931">
    <property type="component" value="Chromosome 2"/>
</dbReference>
<keyword evidence="5 7" id="KW-0539">Nucleus</keyword>
<accession>A0A875RZV6</accession>
<evidence type="ECO:0000256" key="5">
    <source>
        <dbReference type="ARBA" id="ARBA00023242"/>
    </source>
</evidence>
<feature type="compositionally biased region" description="Acidic residues" evidence="8">
    <location>
        <begin position="383"/>
        <end position="392"/>
    </location>
</feature>
<keyword evidence="4 7" id="KW-0235">DNA replication</keyword>
<reference evidence="9" key="1">
    <citation type="submission" date="2020-10" db="EMBL/GenBank/DDBJ databases">
        <authorList>
            <person name="Roach M.J.R."/>
        </authorList>
    </citation>
    <scope>NUCLEOTIDE SEQUENCE</scope>
    <source>
        <strain evidence="9">CBS 1945</strain>
    </source>
</reference>
<gene>
    <name evidence="9" type="ORF">FOA43_002029</name>
</gene>
<feature type="compositionally biased region" description="Basic residues" evidence="8">
    <location>
        <begin position="434"/>
        <end position="446"/>
    </location>
</feature>
<dbReference type="GeneID" id="62195430"/>
<keyword evidence="6 7" id="KW-0131">Cell cycle</keyword>
<evidence type="ECO:0000256" key="8">
    <source>
        <dbReference type="SAM" id="MobiDB-lite"/>
    </source>
</evidence>
<dbReference type="GO" id="GO:1902977">
    <property type="term" value="P:mitotic DNA replication preinitiation complex assembly"/>
    <property type="evidence" value="ECO:0007669"/>
    <property type="project" value="TreeGrafter"/>
</dbReference>
<dbReference type="GO" id="GO:0000727">
    <property type="term" value="P:double-strand break repair via break-induced replication"/>
    <property type="evidence" value="ECO:0007669"/>
    <property type="project" value="TreeGrafter"/>
</dbReference>
<name>A0A875RZV6_EENNA</name>
<evidence type="ECO:0000256" key="6">
    <source>
        <dbReference type="ARBA" id="ARBA00023306"/>
    </source>
</evidence>
<dbReference type="GO" id="GO:0006270">
    <property type="term" value="P:DNA replication initiation"/>
    <property type="evidence" value="ECO:0007669"/>
    <property type="project" value="UniProtKB-UniRule"/>
</dbReference>
<feature type="compositionally biased region" description="Polar residues" evidence="8">
    <location>
        <begin position="271"/>
        <end position="289"/>
    </location>
</feature>
<comment type="subcellular location">
    <subcellularLocation>
        <location evidence="1 7">Nucleus</location>
    </subcellularLocation>
</comment>
<evidence type="ECO:0000256" key="1">
    <source>
        <dbReference type="ARBA" id="ARBA00004123"/>
    </source>
</evidence>